<reference evidence="1 2" key="1">
    <citation type="submission" date="2014-04" db="EMBL/GenBank/DDBJ databases">
        <title>Draft genome sequence of Bacillus azotoformans MEV2011, a (co-) denitrifying strain unable to grow in the presence of oxygen.</title>
        <authorList>
            <person name="Nielsen M."/>
            <person name="Schreiber L."/>
            <person name="Finster K."/>
            <person name="Schramm A."/>
        </authorList>
    </citation>
    <scope>NUCLEOTIDE SEQUENCE [LARGE SCALE GENOMIC DNA]</scope>
    <source>
        <strain evidence="1 2">MEV2011</strain>
    </source>
</reference>
<dbReference type="EMBL" id="JJRY01000020">
    <property type="protein sequence ID" value="KEF36953.1"/>
    <property type="molecule type" value="Genomic_DNA"/>
</dbReference>
<dbReference type="PATRIC" id="fig|1348973.3.peg.3752"/>
<evidence type="ECO:0000313" key="1">
    <source>
        <dbReference type="EMBL" id="KEF36953.1"/>
    </source>
</evidence>
<protein>
    <submittedName>
        <fullName evidence="1">Phage major tail protein, phi13 family</fullName>
    </submittedName>
</protein>
<dbReference type="RefSeq" id="WP_035197483.1">
    <property type="nucleotide sequence ID" value="NZ_JJRY01000020.1"/>
</dbReference>
<dbReference type="Proteomes" id="UP000027936">
    <property type="component" value="Unassembled WGS sequence"/>
</dbReference>
<dbReference type="AlphaFoldDB" id="A0A072NJ76"/>
<name>A0A072NJ76_SCHAZ</name>
<comment type="caution">
    <text evidence="1">The sequence shown here is derived from an EMBL/GenBank/DDBJ whole genome shotgun (WGS) entry which is preliminary data.</text>
</comment>
<organism evidence="1 2">
    <name type="scientific">Schinkia azotoformans MEV2011</name>
    <dbReference type="NCBI Taxonomy" id="1348973"/>
    <lineage>
        <taxon>Bacteria</taxon>
        <taxon>Bacillati</taxon>
        <taxon>Bacillota</taxon>
        <taxon>Bacilli</taxon>
        <taxon>Bacillales</taxon>
        <taxon>Bacillaceae</taxon>
        <taxon>Calidifontibacillus/Schinkia group</taxon>
        <taxon>Schinkia</taxon>
    </lineage>
</organism>
<dbReference type="InterPro" id="IPR006490">
    <property type="entry name" value="Maj_tail_phi13"/>
</dbReference>
<sequence>MATIGLDRLYYSKITEDTNGEETYAQPSVLAKAITAELSVELVEAILYADDGAAEVVKDFNSGTLTLGVDDIGPTVAADLTGASTDDNGVLISASENVGTPVAVGFRAQRANGTYRYFWLYRVKFGLPATNLQTKADSITFSTPTIEGTVMRRNKLDGLGKHPWKAEVTEGDPGVSSTTITGWFTEVYEPVYTPEP</sequence>
<dbReference type="OrthoDB" id="3078218at2"/>
<proteinExistence type="predicted"/>
<evidence type="ECO:0000313" key="2">
    <source>
        <dbReference type="Proteomes" id="UP000027936"/>
    </source>
</evidence>
<dbReference type="NCBIfam" id="TIGR01603">
    <property type="entry name" value="maj_tail_phi13"/>
    <property type="match status" value="1"/>
</dbReference>
<gene>
    <name evidence="1" type="ORF">M670_03867</name>
</gene>
<accession>A0A072NJ76</accession>